<dbReference type="InterPro" id="IPR004837">
    <property type="entry name" value="NaCa_Exmemb"/>
</dbReference>
<feature type="transmembrane region" description="Helical" evidence="5">
    <location>
        <begin position="106"/>
        <end position="123"/>
    </location>
</feature>
<keyword evidence="2 5" id="KW-0812">Transmembrane</keyword>
<dbReference type="AlphaFoldDB" id="A0A0G0L1X2"/>
<dbReference type="PANTHER" id="PTHR10846:SF8">
    <property type="entry name" value="INNER MEMBRANE PROTEIN YRBG"/>
    <property type="match status" value="1"/>
</dbReference>
<feature type="domain" description="Sodium/calcium exchanger membrane region" evidence="6">
    <location>
        <begin position="6"/>
        <end position="147"/>
    </location>
</feature>
<evidence type="ECO:0000256" key="3">
    <source>
        <dbReference type="ARBA" id="ARBA00022989"/>
    </source>
</evidence>
<feature type="transmembrane region" description="Helical" evidence="5">
    <location>
        <begin position="69"/>
        <end position="94"/>
    </location>
</feature>
<dbReference type="GO" id="GO:0006874">
    <property type="term" value="P:intracellular calcium ion homeostasis"/>
    <property type="evidence" value="ECO:0007669"/>
    <property type="project" value="TreeGrafter"/>
</dbReference>
<dbReference type="EMBL" id="LBVL01000011">
    <property type="protein sequence ID" value="KKQ84992.1"/>
    <property type="molecule type" value="Genomic_DNA"/>
</dbReference>
<sequence>MIAGLIFLLIASSFILIKSADMVVVAIRRIAKETHAGVFVVSSIILAISTSFPELFIGITSALEKESELALGVVLGSNIANIALIGALAAFIIGKVNINSNYIRRDVAIAFIAGLLPFLLVMFDKDLTRIDGLILITTYLAYATGFFKHRYEQIGREHKEESFFYRFFRKVRNIESIKSRELGRFFLGISLLLFSADAIVKLSKSLAVYANIDVFIIGLIILAIGTSLPEFAFSLRSLEDDQPSMFLGNILGSVIANSTLIVGISVFIFPLENIVFSEYLVAVITFTITFIVFWFFIKTKHMLMRWEAGFLILIYVTFLVLEFS</sequence>
<accession>A0A0G0L1X2</accession>
<comment type="caution">
    <text evidence="7">The sequence shown here is derived from an EMBL/GenBank/DDBJ whole genome shotgun (WGS) entry which is preliminary data.</text>
</comment>
<evidence type="ECO:0000256" key="2">
    <source>
        <dbReference type="ARBA" id="ARBA00022692"/>
    </source>
</evidence>
<comment type="subcellular location">
    <subcellularLocation>
        <location evidence="1">Membrane</location>
        <topology evidence="1">Multi-pass membrane protein</topology>
    </subcellularLocation>
</comment>
<dbReference type="Gene3D" id="1.20.1420.30">
    <property type="entry name" value="NCX, central ion-binding region"/>
    <property type="match status" value="1"/>
</dbReference>
<reference evidence="7 8" key="1">
    <citation type="journal article" date="2015" name="Nature">
        <title>rRNA introns, odd ribosomes, and small enigmatic genomes across a large radiation of phyla.</title>
        <authorList>
            <person name="Brown C.T."/>
            <person name="Hug L.A."/>
            <person name="Thomas B.C."/>
            <person name="Sharon I."/>
            <person name="Castelle C.J."/>
            <person name="Singh A."/>
            <person name="Wilkins M.J."/>
            <person name="Williams K.H."/>
            <person name="Banfield J.F."/>
        </authorList>
    </citation>
    <scope>NUCLEOTIDE SEQUENCE [LARGE SCALE GENOMIC DNA]</scope>
</reference>
<evidence type="ECO:0000256" key="5">
    <source>
        <dbReference type="SAM" id="Phobius"/>
    </source>
</evidence>
<name>A0A0G0L1X2_9BACT</name>
<dbReference type="InterPro" id="IPR004481">
    <property type="entry name" value="K/Na/Ca-exchanger"/>
</dbReference>
<feature type="transmembrane region" description="Helical" evidence="5">
    <location>
        <begin position="274"/>
        <end position="296"/>
    </location>
</feature>
<feature type="transmembrane region" description="Helical" evidence="5">
    <location>
        <begin position="129"/>
        <end position="147"/>
    </location>
</feature>
<organism evidence="7 8">
    <name type="scientific">Candidatus Woesebacteria bacterium GW2011_GWB1_38_8</name>
    <dbReference type="NCBI Taxonomy" id="1618570"/>
    <lineage>
        <taxon>Bacteria</taxon>
        <taxon>Candidatus Woeseibacteriota</taxon>
    </lineage>
</organism>
<feature type="transmembrane region" description="Helical" evidence="5">
    <location>
        <begin position="6"/>
        <end position="27"/>
    </location>
</feature>
<dbReference type="InterPro" id="IPR044880">
    <property type="entry name" value="NCX_ion-bd_dom_sf"/>
</dbReference>
<protein>
    <submittedName>
        <fullName evidence="7">K+-dependent Na+/Ca+ exchanger family protein</fullName>
    </submittedName>
</protein>
<dbReference type="Pfam" id="PF01699">
    <property type="entry name" value="Na_Ca_ex"/>
    <property type="match status" value="2"/>
</dbReference>
<evidence type="ECO:0000313" key="8">
    <source>
        <dbReference type="Proteomes" id="UP000034081"/>
    </source>
</evidence>
<keyword evidence="4 5" id="KW-0472">Membrane</keyword>
<dbReference type="GO" id="GO:0005262">
    <property type="term" value="F:calcium channel activity"/>
    <property type="evidence" value="ECO:0007669"/>
    <property type="project" value="TreeGrafter"/>
</dbReference>
<feature type="transmembrane region" description="Helical" evidence="5">
    <location>
        <begin position="246"/>
        <end position="268"/>
    </location>
</feature>
<dbReference type="Proteomes" id="UP000034081">
    <property type="component" value="Unassembled WGS sequence"/>
</dbReference>
<feature type="transmembrane region" description="Helical" evidence="5">
    <location>
        <begin position="39"/>
        <end position="63"/>
    </location>
</feature>
<evidence type="ECO:0000256" key="1">
    <source>
        <dbReference type="ARBA" id="ARBA00004141"/>
    </source>
</evidence>
<dbReference type="STRING" id="1618570.UT08_C0011G0010"/>
<evidence type="ECO:0000313" key="7">
    <source>
        <dbReference type="EMBL" id="KKQ84992.1"/>
    </source>
</evidence>
<feature type="transmembrane region" description="Helical" evidence="5">
    <location>
        <begin position="303"/>
        <end position="321"/>
    </location>
</feature>
<evidence type="ECO:0000259" key="6">
    <source>
        <dbReference type="Pfam" id="PF01699"/>
    </source>
</evidence>
<feature type="transmembrane region" description="Helical" evidence="5">
    <location>
        <begin position="182"/>
        <end position="200"/>
    </location>
</feature>
<gene>
    <name evidence="7" type="ORF">UT08_C0011G0010</name>
</gene>
<dbReference type="PANTHER" id="PTHR10846">
    <property type="entry name" value="SODIUM/POTASSIUM/CALCIUM EXCHANGER"/>
    <property type="match status" value="1"/>
</dbReference>
<feature type="domain" description="Sodium/calcium exchanger membrane region" evidence="6">
    <location>
        <begin position="183"/>
        <end position="321"/>
    </location>
</feature>
<proteinExistence type="predicted"/>
<feature type="transmembrane region" description="Helical" evidence="5">
    <location>
        <begin position="206"/>
        <end position="225"/>
    </location>
</feature>
<keyword evidence="3 5" id="KW-1133">Transmembrane helix</keyword>
<dbReference type="GO" id="GO:0005886">
    <property type="term" value="C:plasma membrane"/>
    <property type="evidence" value="ECO:0007669"/>
    <property type="project" value="TreeGrafter"/>
</dbReference>
<dbReference type="GO" id="GO:0008273">
    <property type="term" value="F:calcium, potassium:sodium antiporter activity"/>
    <property type="evidence" value="ECO:0007669"/>
    <property type="project" value="TreeGrafter"/>
</dbReference>
<evidence type="ECO:0000256" key="4">
    <source>
        <dbReference type="ARBA" id="ARBA00023136"/>
    </source>
</evidence>